<organism evidence="2 3">
    <name type="scientific">Gryllotalpicola protaetiae</name>
    <dbReference type="NCBI Taxonomy" id="2419771"/>
    <lineage>
        <taxon>Bacteria</taxon>
        <taxon>Bacillati</taxon>
        <taxon>Actinomycetota</taxon>
        <taxon>Actinomycetes</taxon>
        <taxon>Micrococcales</taxon>
        <taxon>Microbacteriaceae</taxon>
        <taxon>Gryllotalpicola</taxon>
    </lineage>
</organism>
<reference evidence="2 3" key="1">
    <citation type="submission" date="2018-09" db="EMBL/GenBank/DDBJ databases">
        <title>Genome sequencing of strain 2DFW10M-5.</title>
        <authorList>
            <person name="Heo J."/>
            <person name="Kim S.-J."/>
            <person name="Kwon S.-W."/>
        </authorList>
    </citation>
    <scope>NUCLEOTIDE SEQUENCE [LARGE SCALE GENOMIC DNA]</scope>
    <source>
        <strain evidence="2 3">2DFW10M-5</strain>
    </source>
</reference>
<dbReference type="RefSeq" id="WP_120788956.1">
    <property type="nucleotide sequence ID" value="NZ_CP032624.1"/>
</dbReference>
<protein>
    <submittedName>
        <fullName evidence="2">Uncharacterized protein</fullName>
    </submittedName>
</protein>
<sequence length="62" mass="6221">MRDFLGSKRGQLAVCGASAAVDLGFGAYFLAAGAPVFALAAIPMLAAATLVAGVVLITPDRR</sequence>
<dbReference type="Proteomes" id="UP000275069">
    <property type="component" value="Chromosome"/>
</dbReference>
<name>A0A387BN24_9MICO</name>
<feature type="transmembrane region" description="Helical" evidence="1">
    <location>
        <begin position="12"/>
        <end position="31"/>
    </location>
</feature>
<evidence type="ECO:0000256" key="1">
    <source>
        <dbReference type="SAM" id="Phobius"/>
    </source>
</evidence>
<keyword evidence="1" id="KW-0812">Transmembrane</keyword>
<dbReference type="EMBL" id="CP032624">
    <property type="protein sequence ID" value="AYG03424.1"/>
    <property type="molecule type" value="Genomic_DNA"/>
</dbReference>
<dbReference type="AlphaFoldDB" id="A0A387BN24"/>
<evidence type="ECO:0000313" key="3">
    <source>
        <dbReference type="Proteomes" id="UP000275069"/>
    </source>
</evidence>
<proteinExistence type="predicted"/>
<feature type="transmembrane region" description="Helical" evidence="1">
    <location>
        <begin position="37"/>
        <end position="57"/>
    </location>
</feature>
<keyword evidence="1" id="KW-1133">Transmembrane helix</keyword>
<dbReference type="KEGG" id="gry:D7I44_07665"/>
<evidence type="ECO:0000313" key="2">
    <source>
        <dbReference type="EMBL" id="AYG03424.1"/>
    </source>
</evidence>
<keyword evidence="3" id="KW-1185">Reference proteome</keyword>
<keyword evidence="1" id="KW-0472">Membrane</keyword>
<accession>A0A387BN24</accession>
<gene>
    <name evidence="2" type="ORF">D7I44_07665</name>
</gene>